<evidence type="ECO:0000256" key="10">
    <source>
        <dbReference type="SAM" id="MobiDB-lite"/>
    </source>
</evidence>
<dbReference type="PANTHER" id="PTHR31576:SF2">
    <property type="entry name" value="TATA BOX-BINDING PROTEIN-ASSOCIATED FACTOR RNA POLYMERASE I SUBUNIT B"/>
    <property type="match status" value="1"/>
</dbReference>
<name>A0AAN9TE46_9HEMI</name>
<feature type="domain" description="Rrn7/TAF1B C-terminal cyclin" evidence="11">
    <location>
        <begin position="358"/>
        <end position="470"/>
    </location>
</feature>
<accession>A0AAN9TE46</accession>
<gene>
    <name evidence="12" type="ORF">V9T40_000101</name>
</gene>
<feature type="region of interest" description="Disordered" evidence="10">
    <location>
        <begin position="148"/>
        <end position="168"/>
    </location>
</feature>
<organism evidence="12 13">
    <name type="scientific">Parthenolecanium corni</name>
    <dbReference type="NCBI Taxonomy" id="536013"/>
    <lineage>
        <taxon>Eukaryota</taxon>
        <taxon>Metazoa</taxon>
        <taxon>Ecdysozoa</taxon>
        <taxon>Arthropoda</taxon>
        <taxon>Hexapoda</taxon>
        <taxon>Insecta</taxon>
        <taxon>Pterygota</taxon>
        <taxon>Neoptera</taxon>
        <taxon>Paraneoptera</taxon>
        <taxon>Hemiptera</taxon>
        <taxon>Sternorrhyncha</taxon>
        <taxon>Coccoidea</taxon>
        <taxon>Coccidae</taxon>
        <taxon>Parthenolecanium</taxon>
    </lineage>
</organism>
<dbReference type="GO" id="GO:0042790">
    <property type="term" value="P:nucleolar large rRNA transcription by RNA polymerase I"/>
    <property type="evidence" value="ECO:0007669"/>
    <property type="project" value="TreeGrafter"/>
</dbReference>
<evidence type="ECO:0000259" key="11">
    <source>
        <dbReference type="Pfam" id="PF20645"/>
    </source>
</evidence>
<evidence type="ECO:0000256" key="3">
    <source>
        <dbReference type="ARBA" id="ARBA00022723"/>
    </source>
</evidence>
<keyword evidence="4" id="KW-0863">Zinc-finger</keyword>
<dbReference type="InterPro" id="IPR033599">
    <property type="entry name" value="TAF1B/Rrn7"/>
</dbReference>
<dbReference type="AlphaFoldDB" id="A0AAN9TE46"/>
<keyword evidence="9" id="KW-0539">Nucleus</keyword>
<reference evidence="12 13" key="1">
    <citation type="submission" date="2024-03" db="EMBL/GenBank/DDBJ databases">
        <title>Adaptation during the transition from Ophiocordyceps entomopathogen to insect associate is accompanied by gene loss and intensified selection.</title>
        <authorList>
            <person name="Ward C.M."/>
            <person name="Onetto C.A."/>
            <person name="Borneman A.R."/>
        </authorList>
    </citation>
    <scope>NUCLEOTIDE SEQUENCE [LARGE SCALE GENOMIC DNA]</scope>
    <source>
        <strain evidence="12">AWRI1</strain>
        <tissue evidence="12">Single Adult Female</tissue>
    </source>
</reference>
<feature type="compositionally biased region" description="Basic residues" evidence="10">
    <location>
        <begin position="148"/>
        <end position="157"/>
    </location>
</feature>
<dbReference type="GO" id="GO:0070860">
    <property type="term" value="C:RNA polymerase I core factor complex"/>
    <property type="evidence" value="ECO:0007669"/>
    <property type="project" value="InterPro"/>
</dbReference>
<evidence type="ECO:0000313" key="13">
    <source>
        <dbReference type="Proteomes" id="UP001367676"/>
    </source>
</evidence>
<evidence type="ECO:0000256" key="7">
    <source>
        <dbReference type="ARBA" id="ARBA00023125"/>
    </source>
</evidence>
<dbReference type="Proteomes" id="UP001367676">
    <property type="component" value="Unassembled WGS sequence"/>
</dbReference>
<dbReference type="InterPro" id="IPR048538">
    <property type="entry name" value="Rrn7_cyclin_C"/>
</dbReference>
<dbReference type="GO" id="GO:0008270">
    <property type="term" value="F:zinc ion binding"/>
    <property type="evidence" value="ECO:0007669"/>
    <property type="project" value="UniProtKB-KW"/>
</dbReference>
<evidence type="ECO:0000313" key="12">
    <source>
        <dbReference type="EMBL" id="KAK7585922.1"/>
    </source>
</evidence>
<sequence length="760" mass="88748">MDSVPCEFCGCTEYTCQSGFYICNNCDTQSQVIGTQHFDFVDFGRGEDNEEREEVRSEKSVTERKFTSWECYNKVLLGLVEELINLGASKEIKVLAFQLWASYLKWSNVAFISKTEEKVPALSLGFKNQDVDTLYGIPNLRSKVFKNSKGRWKRPKKRKDENESASESLSVASSSRSVKLRQRKIALDKSVNETDCKMPDVETLEDLDKERESQRVRKKNIVFKSSARNQLREIADQNDEPPADLETFKLRVKKRRSKVFKFVYDRTCKASSENAPLSTVTLITILRVALQLANEEIFLADILRWICEGRLSVNQPEKFVPLFYTYVKKNDLMNIHRRGFQLDIRNFTYNLNLYDLPTPNLYKLAERYCSELCVPDEFLKLVLKLMVNSKLEMNYEKYKFRIFPDYECRVMAFILFVFKLLFSLDDFTEFQQSDFADAVNELQQSQSKDGIPKLFSWNSWMKFMECRKSVLSSYNASISQQTCYEKYCEENVFLDHWEKVKPTYESNRKEINEALLSSLSQEIGCQSFLHVERGEEFVAGPASVTPWSSLTEHILKDYSSYISLRSKEILSESFKSHSIKHVMDSKWCSDIAESLKMKVELCNADDQFDLEIYERSNCSFSVYRNYVTRTPLNHLVPVLLHSQESSMNSACELHQFRGSVNENYSKSACQYQKYDVKLNSASPHWCFHECSVLKIEEFENLAGKVLPRSFRWLLRECAAMLRIDAKELYCELILVESVLYRLYAKEDLKKSYIKINTNEW</sequence>
<comment type="subcellular location">
    <subcellularLocation>
        <location evidence="1">Nucleus</location>
        <location evidence="1">Nucleolus</location>
    </subcellularLocation>
</comment>
<evidence type="ECO:0000256" key="5">
    <source>
        <dbReference type="ARBA" id="ARBA00022833"/>
    </source>
</evidence>
<dbReference type="Pfam" id="PF20645">
    <property type="entry name" value="Rrn7_cyclin_C"/>
    <property type="match status" value="1"/>
</dbReference>
<keyword evidence="7" id="KW-0238">DNA-binding</keyword>
<proteinExistence type="inferred from homology"/>
<comment type="similarity">
    <text evidence="2">Belongs to the RRN7/TAF1B family.</text>
</comment>
<keyword evidence="3" id="KW-0479">Metal-binding</keyword>
<protein>
    <recommendedName>
        <fullName evidence="11">Rrn7/TAF1B C-terminal cyclin domain-containing protein</fullName>
    </recommendedName>
</protein>
<keyword evidence="13" id="KW-1185">Reference proteome</keyword>
<keyword evidence="8" id="KW-0804">Transcription</keyword>
<keyword evidence="6" id="KW-0805">Transcription regulation</keyword>
<dbReference type="GO" id="GO:0005668">
    <property type="term" value="C:RNA polymerase transcription factor SL1 complex"/>
    <property type="evidence" value="ECO:0007669"/>
    <property type="project" value="TreeGrafter"/>
</dbReference>
<evidence type="ECO:0000256" key="9">
    <source>
        <dbReference type="ARBA" id="ARBA00023242"/>
    </source>
</evidence>
<comment type="caution">
    <text evidence="12">The sequence shown here is derived from an EMBL/GenBank/DDBJ whole genome shotgun (WGS) entry which is preliminary data.</text>
</comment>
<evidence type="ECO:0000256" key="1">
    <source>
        <dbReference type="ARBA" id="ARBA00004604"/>
    </source>
</evidence>
<evidence type="ECO:0000256" key="4">
    <source>
        <dbReference type="ARBA" id="ARBA00022771"/>
    </source>
</evidence>
<dbReference type="GO" id="GO:0001164">
    <property type="term" value="F:RNA polymerase I core promoter sequence-specific DNA binding"/>
    <property type="evidence" value="ECO:0007669"/>
    <property type="project" value="InterPro"/>
</dbReference>
<evidence type="ECO:0000256" key="8">
    <source>
        <dbReference type="ARBA" id="ARBA00023163"/>
    </source>
</evidence>
<evidence type="ECO:0000256" key="6">
    <source>
        <dbReference type="ARBA" id="ARBA00023015"/>
    </source>
</evidence>
<dbReference type="PANTHER" id="PTHR31576">
    <property type="entry name" value="TATA BOX-BINDING PROTEIN-ASSOCIATED FACTOR RNA POLYMERASE I SUBUNIT B"/>
    <property type="match status" value="1"/>
</dbReference>
<keyword evidence="5" id="KW-0862">Zinc</keyword>
<dbReference type="EMBL" id="JBBCAQ010000028">
    <property type="protein sequence ID" value="KAK7585922.1"/>
    <property type="molecule type" value="Genomic_DNA"/>
</dbReference>
<evidence type="ECO:0000256" key="2">
    <source>
        <dbReference type="ARBA" id="ARBA00006899"/>
    </source>
</evidence>